<dbReference type="RefSeq" id="WP_133575356.1">
    <property type="nucleotide sequence ID" value="NZ_SNYC01000004.1"/>
</dbReference>
<keyword evidence="1" id="KW-1133">Transmembrane helix</keyword>
<feature type="transmembrane region" description="Helical" evidence="1">
    <location>
        <begin position="70"/>
        <end position="90"/>
    </location>
</feature>
<dbReference type="Proteomes" id="UP000295620">
    <property type="component" value="Unassembled WGS sequence"/>
</dbReference>
<name>A0A4R6SXQ5_9SPHI</name>
<keyword evidence="3" id="KW-1185">Reference proteome</keyword>
<reference evidence="2 3" key="1">
    <citation type="submission" date="2019-03" db="EMBL/GenBank/DDBJ databases">
        <title>Genomic Encyclopedia of Archaeal and Bacterial Type Strains, Phase II (KMG-II): from individual species to whole genera.</title>
        <authorList>
            <person name="Goeker M."/>
        </authorList>
    </citation>
    <scope>NUCLEOTIDE SEQUENCE [LARGE SCALE GENOMIC DNA]</scope>
    <source>
        <strain evidence="2 3">DSM 19035</strain>
    </source>
</reference>
<proteinExistence type="predicted"/>
<dbReference type="EMBL" id="SNYC01000004">
    <property type="protein sequence ID" value="TDQ09255.1"/>
    <property type="molecule type" value="Genomic_DNA"/>
</dbReference>
<organism evidence="2 3">
    <name type="scientific">Pedobacter metabolipauper</name>
    <dbReference type="NCBI Taxonomy" id="425513"/>
    <lineage>
        <taxon>Bacteria</taxon>
        <taxon>Pseudomonadati</taxon>
        <taxon>Bacteroidota</taxon>
        <taxon>Sphingobacteriia</taxon>
        <taxon>Sphingobacteriales</taxon>
        <taxon>Sphingobacteriaceae</taxon>
        <taxon>Pedobacter</taxon>
    </lineage>
</organism>
<protein>
    <submittedName>
        <fullName evidence="2">Uncharacterized protein</fullName>
    </submittedName>
</protein>
<dbReference type="AlphaFoldDB" id="A0A4R6SXQ5"/>
<gene>
    <name evidence="2" type="ORF">ATK78_1409</name>
</gene>
<evidence type="ECO:0000313" key="3">
    <source>
        <dbReference type="Proteomes" id="UP000295620"/>
    </source>
</evidence>
<keyword evidence="1" id="KW-0812">Transmembrane</keyword>
<feature type="transmembrane region" description="Helical" evidence="1">
    <location>
        <begin position="96"/>
        <end position="122"/>
    </location>
</feature>
<sequence>MEALNDQKIQEMLENKQVDAAMIAADKDIHTYTRLFEVLKKEPEISLPFGFAGRVTRIAYASPGGFKSQILAVAVAIAISMISCLALYRFQTELTLRLFSFLFSVKYIIAAVIAGFLIIQYLDQKFVKKRTIV</sequence>
<keyword evidence="1" id="KW-0472">Membrane</keyword>
<evidence type="ECO:0000256" key="1">
    <source>
        <dbReference type="SAM" id="Phobius"/>
    </source>
</evidence>
<evidence type="ECO:0000313" key="2">
    <source>
        <dbReference type="EMBL" id="TDQ09255.1"/>
    </source>
</evidence>
<dbReference type="OrthoDB" id="961830at2"/>
<accession>A0A4R6SXQ5</accession>
<comment type="caution">
    <text evidence="2">The sequence shown here is derived from an EMBL/GenBank/DDBJ whole genome shotgun (WGS) entry which is preliminary data.</text>
</comment>